<dbReference type="PANTHER" id="PTHR37384:SF1">
    <property type="entry name" value="OS01G0835600 PROTEIN"/>
    <property type="match status" value="1"/>
</dbReference>
<keyword evidence="4" id="KW-1185">Reference proteome</keyword>
<dbReference type="Gene3D" id="2.30.30.140">
    <property type="match status" value="1"/>
</dbReference>
<evidence type="ECO:0000313" key="4">
    <source>
        <dbReference type="Proteomes" id="UP000660262"/>
    </source>
</evidence>
<evidence type="ECO:0000313" key="3">
    <source>
        <dbReference type="EMBL" id="GHP01950.1"/>
    </source>
</evidence>
<dbReference type="PANTHER" id="PTHR37384">
    <property type="entry name" value="OS01G0835600 PROTEIN"/>
    <property type="match status" value="1"/>
</dbReference>
<dbReference type="InterPro" id="IPR047365">
    <property type="entry name" value="Tudor_AtPTM-like"/>
</dbReference>
<organism evidence="3 4">
    <name type="scientific">Pycnococcus provasolii</name>
    <dbReference type="NCBI Taxonomy" id="41880"/>
    <lineage>
        <taxon>Eukaryota</taxon>
        <taxon>Viridiplantae</taxon>
        <taxon>Chlorophyta</taxon>
        <taxon>Pseudoscourfieldiophyceae</taxon>
        <taxon>Pseudoscourfieldiales</taxon>
        <taxon>Pycnococcaceae</taxon>
        <taxon>Pycnococcus</taxon>
    </lineage>
</organism>
<dbReference type="CDD" id="cd20401">
    <property type="entry name" value="Tudor_AtPTM-like"/>
    <property type="match status" value="1"/>
</dbReference>
<dbReference type="Pfam" id="PF21743">
    <property type="entry name" value="PTM_DIR17_Tudor"/>
    <property type="match status" value="1"/>
</dbReference>
<name>A0A830H7C8_9CHLO</name>
<evidence type="ECO:0000259" key="2">
    <source>
        <dbReference type="Pfam" id="PF21743"/>
    </source>
</evidence>
<evidence type="ECO:0000256" key="1">
    <source>
        <dbReference type="SAM" id="MobiDB-lite"/>
    </source>
</evidence>
<reference evidence="3" key="1">
    <citation type="submission" date="2020-10" db="EMBL/GenBank/DDBJ databases">
        <title>Unveiling of a novel bifunctional photoreceptor, Dualchrome1, isolated from a cosmopolitan green alga.</title>
        <authorList>
            <person name="Suzuki S."/>
            <person name="Kawachi M."/>
        </authorList>
    </citation>
    <scope>NUCLEOTIDE SEQUENCE</scope>
    <source>
        <strain evidence="3">NIES 2893</strain>
    </source>
</reference>
<feature type="region of interest" description="Disordered" evidence="1">
    <location>
        <begin position="63"/>
        <end position="145"/>
    </location>
</feature>
<feature type="compositionally biased region" description="Basic and acidic residues" evidence="1">
    <location>
        <begin position="122"/>
        <end position="135"/>
    </location>
</feature>
<feature type="compositionally biased region" description="Polar residues" evidence="1">
    <location>
        <begin position="65"/>
        <end position="86"/>
    </location>
</feature>
<protein>
    <recommendedName>
        <fullName evidence="2">PTM/DIR17-like Tudor domain-containing protein</fullName>
    </recommendedName>
</protein>
<dbReference type="EMBL" id="BNJQ01000002">
    <property type="protein sequence ID" value="GHP01950.1"/>
    <property type="molecule type" value="Genomic_DNA"/>
</dbReference>
<dbReference type="AlphaFoldDB" id="A0A830H7C8"/>
<accession>A0A830H7C8</accession>
<gene>
    <name evidence="3" type="ORF">PPROV_000070600</name>
</gene>
<proteinExistence type="predicted"/>
<dbReference type="Proteomes" id="UP000660262">
    <property type="component" value="Unassembled WGS sequence"/>
</dbReference>
<comment type="caution">
    <text evidence="3">The sequence shown here is derived from an EMBL/GenBank/DDBJ whole genome shotgun (WGS) entry which is preliminary data.</text>
</comment>
<sequence length="145" mass="16427">MARVKHTAPVHRFIGRRVAKTFGKHGTFFGKVNAYDEKKKWFHVVYDDGDEEEYTLKEIEEILSDEQQSPTQKPNSPQKQPHSSAIETPDKTTEELIANTDSADAEEDEQQPVSPVAKKQKLTADAEKEQEKQDNCDGNAVNEVK</sequence>
<feature type="domain" description="PTM/DIR17-like Tudor" evidence="2">
    <location>
        <begin position="15"/>
        <end position="63"/>
    </location>
</feature>